<sequence>MNMKIGYDKIDNTIGYEEISRKDEIICGIRKSYTEIDGISKYNMMRSLRTFVNNHVNSNDSDKE</sequence>
<dbReference type="AlphaFoldDB" id="A0A8R1TVD3"/>
<dbReference type="EMBL" id="CMVM020000161">
    <property type="status" value="NOT_ANNOTATED_CDS"/>
    <property type="molecule type" value="Genomic_DNA"/>
</dbReference>
<evidence type="ECO:0000313" key="2">
    <source>
        <dbReference type="Proteomes" id="UP000024404"/>
    </source>
</evidence>
<keyword evidence="2" id="KW-1185">Reference proteome</keyword>
<reference evidence="2" key="1">
    <citation type="submission" date="2013-10" db="EMBL/GenBank/DDBJ databases">
        <title>Genome sequencing of Onchocerca volvulus.</title>
        <authorList>
            <person name="Cotton J."/>
            <person name="Tsai J."/>
            <person name="Stanley E."/>
            <person name="Tracey A."/>
            <person name="Holroyd N."/>
            <person name="Lustigman S."/>
            <person name="Berriman M."/>
        </authorList>
    </citation>
    <scope>NUCLEOTIDE SEQUENCE</scope>
</reference>
<name>A0A8R1TVD3_ONCVO</name>
<reference evidence="1" key="2">
    <citation type="submission" date="2022-06" db="UniProtKB">
        <authorList>
            <consortium name="EnsemblMetazoa"/>
        </authorList>
    </citation>
    <scope>IDENTIFICATION</scope>
</reference>
<evidence type="ECO:0000313" key="1">
    <source>
        <dbReference type="EnsemblMetazoa" id="OVOC5643.1"/>
    </source>
</evidence>
<proteinExistence type="predicted"/>
<dbReference type="Proteomes" id="UP000024404">
    <property type="component" value="Unassembled WGS sequence"/>
</dbReference>
<organism evidence="1 2">
    <name type="scientific">Onchocerca volvulus</name>
    <dbReference type="NCBI Taxonomy" id="6282"/>
    <lineage>
        <taxon>Eukaryota</taxon>
        <taxon>Metazoa</taxon>
        <taxon>Ecdysozoa</taxon>
        <taxon>Nematoda</taxon>
        <taxon>Chromadorea</taxon>
        <taxon>Rhabditida</taxon>
        <taxon>Spirurina</taxon>
        <taxon>Spiruromorpha</taxon>
        <taxon>Filarioidea</taxon>
        <taxon>Onchocercidae</taxon>
        <taxon>Onchocerca</taxon>
    </lineage>
</organism>
<accession>A0A8R1TVD3</accession>
<protein>
    <submittedName>
        <fullName evidence="1">Uncharacterized protein</fullName>
    </submittedName>
</protein>
<dbReference type="EnsemblMetazoa" id="OVOC5643.1">
    <property type="protein sequence ID" value="OVOC5643.1"/>
    <property type="gene ID" value="WBGene00242452"/>
</dbReference>